<evidence type="ECO:0000313" key="3">
    <source>
        <dbReference type="Proteomes" id="UP000254808"/>
    </source>
</evidence>
<feature type="signal peptide" evidence="1">
    <location>
        <begin position="1"/>
        <end position="25"/>
    </location>
</feature>
<evidence type="ECO:0008006" key="4">
    <source>
        <dbReference type="Google" id="ProtNLM"/>
    </source>
</evidence>
<gene>
    <name evidence="2" type="ORF">CYPRO_3055</name>
</gene>
<dbReference type="AlphaFoldDB" id="A0A345UP89"/>
<reference evidence="2 3" key="1">
    <citation type="submission" date="2018-03" db="EMBL/GenBank/DDBJ databases">
        <title>Phenotypic and genomic properties of Cyclonatronum proteinivorum gen. nov., sp. nov., a haloalkaliphilic bacteroidete from soda lakes possessing Na+-translocating rhodopsin.</title>
        <authorList>
            <person name="Toshchakov S.V."/>
            <person name="Korzhenkov A."/>
            <person name="Samarov N.I."/>
            <person name="Kublanov I.V."/>
            <person name="Muntyan M.S."/>
            <person name="Sorokin D.Y."/>
        </authorList>
    </citation>
    <scope>NUCLEOTIDE SEQUENCE [LARGE SCALE GENOMIC DNA]</scope>
    <source>
        <strain evidence="2 3">Omega</strain>
    </source>
</reference>
<evidence type="ECO:0000256" key="1">
    <source>
        <dbReference type="SAM" id="SignalP"/>
    </source>
</evidence>
<feature type="chain" id="PRO_5016566782" description="Outer membrane protein beta-barrel domain-containing protein" evidence="1">
    <location>
        <begin position="26"/>
        <end position="189"/>
    </location>
</feature>
<protein>
    <recommendedName>
        <fullName evidence="4">Outer membrane protein beta-barrel domain-containing protein</fullName>
    </recommendedName>
</protein>
<keyword evidence="3" id="KW-1185">Reference proteome</keyword>
<keyword evidence="1" id="KW-0732">Signal</keyword>
<evidence type="ECO:0000313" key="2">
    <source>
        <dbReference type="EMBL" id="AXJ02291.1"/>
    </source>
</evidence>
<sequence>MSFLGRITLLVLAFMLTAATVPASAQQFGPEDVRHAFYLEFLGYSAGISINYEQSNSQGHAFRLGVGFPLLKSAMIDDNYGDCEQAEIFFIGDGRSKTASDCSPVLHIGYYYSKPFSVQEYQSWAYEFGAGPSVYLVDAELRGFITLNFGIRVVGTNFGILRAGFTPSFGQGLIITQFGLSAGLWFKPD</sequence>
<dbReference type="KEGG" id="cprv:CYPRO_3055"/>
<accession>A0A345UP89</accession>
<dbReference type="EMBL" id="CP027806">
    <property type="protein sequence ID" value="AXJ02291.1"/>
    <property type="molecule type" value="Genomic_DNA"/>
</dbReference>
<name>A0A345UP89_9BACT</name>
<organism evidence="2 3">
    <name type="scientific">Cyclonatronum proteinivorum</name>
    <dbReference type="NCBI Taxonomy" id="1457365"/>
    <lineage>
        <taxon>Bacteria</taxon>
        <taxon>Pseudomonadati</taxon>
        <taxon>Balneolota</taxon>
        <taxon>Balneolia</taxon>
        <taxon>Balneolales</taxon>
        <taxon>Cyclonatronaceae</taxon>
        <taxon>Cyclonatronum</taxon>
    </lineage>
</organism>
<proteinExistence type="predicted"/>
<dbReference type="RefSeq" id="WP_114985403.1">
    <property type="nucleotide sequence ID" value="NZ_CP027806.1"/>
</dbReference>
<dbReference type="Proteomes" id="UP000254808">
    <property type="component" value="Chromosome"/>
</dbReference>